<name>A0A2P5B889_PARAD</name>
<keyword evidence="2" id="KW-1185">Reference proteome</keyword>
<accession>A0A2P5B889</accession>
<organism evidence="1 2">
    <name type="scientific">Parasponia andersonii</name>
    <name type="common">Sponia andersonii</name>
    <dbReference type="NCBI Taxonomy" id="3476"/>
    <lineage>
        <taxon>Eukaryota</taxon>
        <taxon>Viridiplantae</taxon>
        <taxon>Streptophyta</taxon>
        <taxon>Embryophyta</taxon>
        <taxon>Tracheophyta</taxon>
        <taxon>Spermatophyta</taxon>
        <taxon>Magnoliopsida</taxon>
        <taxon>eudicotyledons</taxon>
        <taxon>Gunneridae</taxon>
        <taxon>Pentapetalae</taxon>
        <taxon>rosids</taxon>
        <taxon>fabids</taxon>
        <taxon>Rosales</taxon>
        <taxon>Cannabaceae</taxon>
        <taxon>Parasponia</taxon>
    </lineage>
</organism>
<protein>
    <submittedName>
        <fullName evidence="1">Uncharacterized protein</fullName>
    </submittedName>
</protein>
<comment type="caution">
    <text evidence="1">The sequence shown here is derived from an EMBL/GenBank/DDBJ whole genome shotgun (WGS) entry which is preliminary data.</text>
</comment>
<evidence type="ECO:0000313" key="1">
    <source>
        <dbReference type="EMBL" id="PON44981.1"/>
    </source>
</evidence>
<gene>
    <name evidence="1" type="ORF">PanWU01x14_262690</name>
</gene>
<sequence length="109" mass="12802">MSLADDPRKRTKRKEMRNQNLPADLIKIILRGSRHLPMTRENVRRGSSYATRNLPTDLIKIVLWESHRALKCYPMARKNIRRGKSCTTKNLPADLIKIVQWESYRALKC</sequence>
<dbReference type="EMBL" id="JXTB01000340">
    <property type="protein sequence ID" value="PON44981.1"/>
    <property type="molecule type" value="Genomic_DNA"/>
</dbReference>
<evidence type="ECO:0000313" key="2">
    <source>
        <dbReference type="Proteomes" id="UP000237105"/>
    </source>
</evidence>
<proteinExistence type="predicted"/>
<dbReference type="AlphaFoldDB" id="A0A2P5B889"/>
<reference evidence="2" key="1">
    <citation type="submission" date="2016-06" db="EMBL/GenBank/DDBJ databases">
        <title>Parallel loss of symbiosis genes in relatives of nitrogen-fixing non-legume Parasponia.</title>
        <authorList>
            <person name="Van Velzen R."/>
            <person name="Holmer R."/>
            <person name="Bu F."/>
            <person name="Rutten L."/>
            <person name="Van Zeijl A."/>
            <person name="Liu W."/>
            <person name="Santuari L."/>
            <person name="Cao Q."/>
            <person name="Sharma T."/>
            <person name="Shen D."/>
            <person name="Roswanjaya Y."/>
            <person name="Wardhani T."/>
            <person name="Kalhor M.S."/>
            <person name="Jansen J."/>
            <person name="Van den Hoogen J."/>
            <person name="Gungor B."/>
            <person name="Hartog M."/>
            <person name="Hontelez J."/>
            <person name="Verver J."/>
            <person name="Yang W.-C."/>
            <person name="Schijlen E."/>
            <person name="Repin R."/>
            <person name="Schilthuizen M."/>
            <person name="Schranz E."/>
            <person name="Heidstra R."/>
            <person name="Miyata K."/>
            <person name="Fedorova E."/>
            <person name="Kohlen W."/>
            <person name="Bisseling T."/>
            <person name="Smit S."/>
            <person name="Geurts R."/>
        </authorList>
    </citation>
    <scope>NUCLEOTIDE SEQUENCE [LARGE SCALE GENOMIC DNA]</scope>
    <source>
        <strain evidence="2">cv. WU1-14</strain>
    </source>
</reference>
<dbReference type="Proteomes" id="UP000237105">
    <property type="component" value="Unassembled WGS sequence"/>
</dbReference>